<evidence type="ECO:0000313" key="2">
    <source>
        <dbReference type="Proteomes" id="UP000612456"/>
    </source>
</evidence>
<reference evidence="1" key="2">
    <citation type="submission" date="2020-09" db="EMBL/GenBank/DDBJ databases">
        <authorList>
            <person name="Sun Q."/>
            <person name="Zhou Y."/>
        </authorList>
    </citation>
    <scope>NUCLEOTIDE SEQUENCE</scope>
    <source>
        <strain evidence="1">CGMCC 1.15178</strain>
    </source>
</reference>
<name>A0A916YNK9_9BACL</name>
<sequence length="147" mass="16670">MSTKRDPAMERLNVFVGKWNTEGVIKASPSGAAEQLKAVDTYEWLPGGYFLIHHIDGHMGKEEVKAIEIIGYDPSSQKYTTHSYDNQGNFNAYKANLLDRDWTILGESERFTGMLSEDGNILTGTWELSHDGENWAQWMDIKLTKVI</sequence>
<comment type="caution">
    <text evidence="1">The sequence shown here is derived from an EMBL/GenBank/DDBJ whole genome shotgun (WGS) entry which is preliminary data.</text>
</comment>
<dbReference type="InterPro" id="IPR011473">
    <property type="entry name" value="DUF1579"/>
</dbReference>
<organism evidence="1 2">
    <name type="scientific">Paenibacillus nasutitermitis</name>
    <dbReference type="NCBI Taxonomy" id="1652958"/>
    <lineage>
        <taxon>Bacteria</taxon>
        <taxon>Bacillati</taxon>
        <taxon>Bacillota</taxon>
        <taxon>Bacilli</taxon>
        <taxon>Bacillales</taxon>
        <taxon>Paenibacillaceae</taxon>
        <taxon>Paenibacillus</taxon>
    </lineage>
</organism>
<dbReference type="Proteomes" id="UP000612456">
    <property type="component" value="Unassembled WGS sequence"/>
</dbReference>
<accession>A0A916YNK9</accession>
<keyword evidence="2" id="KW-1185">Reference proteome</keyword>
<proteinExistence type="predicted"/>
<dbReference type="AlphaFoldDB" id="A0A916YNK9"/>
<evidence type="ECO:0008006" key="3">
    <source>
        <dbReference type="Google" id="ProtNLM"/>
    </source>
</evidence>
<dbReference type="RefSeq" id="WP_229750055.1">
    <property type="nucleotide sequence ID" value="NZ_BMHP01000001.1"/>
</dbReference>
<evidence type="ECO:0000313" key="1">
    <source>
        <dbReference type="EMBL" id="GGD53268.1"/>
    </source>
</evidence>
<reference evidence="1" key="1">
    <citation type="journal article" date="2014" name="Int. J. Syst. Evol. Microbiol.">
        <title>Complete genome sequence of Corynebacterium casei LMG S-19264T (=DSM 44701T), isolated from a smear-ripened cheese.</title>
        <authorList>
            <consortium name="US DOE Joint Genome Institute (JGI-PGF)"/>
            <person name="Walter F."/>
            <person name="Albersmeier A."/>
            <person name="Kalinowski J."/>
            <person name="Ruckert C."/>
        </authorList>
    </citation>
    <scope>NUCLEOTIDE SEQUENCE</scope>
    <source>
        <strain evidence="1">CGMCC 1.15178</strain>
    </source>
</reference>
<gene>
    <name evidence="1" type="ORF">GCM10010911_08530</name>
</gene>
<dbReference type="EMBL" id="BMHP01000001">
    <property type="protein sequence ID" value="GGD53268.1"/>
    <property type="molecule type" value="Genomic_DNA"/>
</dbReference>
<protein>
    <recommendedName>
        <fullName evidence="3">DUF1579 domain-containing protein</fullName>
    </recommendedName>
</protein>
<dbReference type="Pfam" id="PF07617">
    <property type="entry name" value="DUF1579"/>
    <property type="match status" value="1"/>
</dbReference>